<feature type="region of interest" description="Disordered" evidence="1">
    <location>
        <begin position="66"/>
        <end position="87"/>
    </location>
</feature>
<sequence>MSDLRRLSAARGDLGGQPAAGPSEGMICRLTGRGSLVTGSGGVLMGPEDRGVDRDDPVEVAFGVGLGDQGDEHAIPGTVGGPLPRWSRHRPSRFGVRSGSNGSILAQWASVQRRTSPNDQMIRRKWSGGQELMLRHWRVQPRCDR</sequence>
<dbReference type="EMBL" id="BAAAOQ010000004">
    <property type="protein sequence ID" value="GAA2193683.1"/>
    <property type="molecule type" value="Genomic_DNA"/>
</dbReference>
<protein>
    <submittedName>
        <fullName evidence="2">Uncharacterized protein</fullName>
    </submittedName>
</protein>
<evidence type="ECO:0000313" key="3">
    <source>
        <dbReference type="Proteomes" id="UP001501391"/>
    </source>
</evidence>
<comment type="caution">
    <text evidence="2">The sequence shown here is derived from an EMBL/GenBank/DDBJ whole genome shotgun (WGS) entry which is preliminary data.</text>
</comment>
<evidence type="ECO:0000313" key="2">
    <source>
        <dbReference type="EMBL" id="GAA2193683.1"/>
    </source>
</evidence>
<name>A0ABN3BDU3_9ACTN</name>
<dbReference type="Proteomes" id="UP001501391">
    <property type="component" value="Unassembled WGS sequence"/>
</dbReference>
<evidence type="ECO:0000256" key="1">
    <source>
        <dbReference type="SAM" id="MobiDB-lite"/>
    </source>
</evidence>
<keyword evidence="3" id="KW-1185">Reference proteome</keyword>
<proteinExistence type="predicted"/>
<accession>A0ABN3BDU3</accession>
<gene>
    <name evidence="2" type="ORF">GCM10009787_16580</name>
</gene>
<reference evidence="2 3" key="1">
    <citation type="journal article" date="2019" name="Int. J. Syst. Evol. Microbiol.">
        <title>The Global Catalogue of Microorganisms (GCM) 10K type strain sequencing project: providing services to taxonomists for standard genome sequencing and annotation.</title>
        <authorList>
            <consortium name="The Broad Institute Genomics Platform"/>
            <consortium name="The Broad Institute Genome Sequencing Center for Infectious Disease"/>
            <person name="Wu L."/>
            <person name="Ma J."/>
        </authorList>
    </citation>
    <scope>NUCLEOTIDE SEQUENCE [LARGE SCALE GENOMIC DNA]</scope>
    <source>
        <strain evidence="2 3">JCM 14924</strain>
    </source>
</reference>
<organism evidence="2 3">
    <name type="scientific">Streptomyces bangladeshensis</name>
    <dbReference type="NCBI Taxonomy" id="295352"/>
    <lineage>
        <taxon>Bacteria</taxon>
        <taxon>Bacillati</taxon>
        <taxon>Actinomycetota</taxon>
        <taxon>Actinomycetes</taxon>
        <taxon>Kitasatosporales</taxon>
        <taxon>Streptomycetaceae</taxon>
        <taxon>Streptomyces</taxon>
    </lineage>
</organism>